<dbReference type="PROSITE" id="PS51320">
    <property type="entry name" value="TIFY"/>
    <property type="match status" value="1"/>
</dbReference>
<organism evidence="4">
    <name type="scientific">Picea sitchensis</name>
    <name type="common">Sitka spruce</name>
    <name type="synonym">Pinus sitchensis</name>
    <dbReference type="NCBI Taxonomy" id="3332"/>
    <lineage>
        <taxon>Eukaryota</taxon>
        <taxon>Viridiplantae</taxon>
        <taxon>Streptophyta</taxon>
        <taxon>Embryophyta</taxon>
        <taxon>Tracheophyta</taxon>
        <taxon>Spermatophyta</taxon>
        <taxon>Pinopsida</taxon>
        <taxon>Pinidae</taxon>
        <taxon>Conifers I</taxon>
        <taxon>Pinales</taxon>
        <taxon>Pinaceae</taxon>
        <taxon>Picea</taxon>
    </lineage>
</organism>
<dbReference type="InterPro" id="IPR010399">
    <property type="entry name" value="Tify_dom"/>
</dbReference>
<evidence type="ECO:0000259" key="3">
    <source>
        <dbReference type="PROSITE" id="PS51320"/>
    </source>
</evidence>
<dbReference type="InterPro" id="IPR040390">
    <property type="entry name" value="TIFY/JAZ"/>
</dbReference>
<dbReference type="SMART" id="SM00979">
    <property type="entry name" value="TIFY"/>
    <property type="match status" value="1"/>
</dbReference>
<dbReference type="GO" id="GO:0031347">
    <property type="term" value="P:regulation of defense response"/>
    <property type="evidence" value="ECO:0007669"/>
    <property type="project" value="TreeGrafter"/>
</dbReference>
<proteinExistence type="evidence at transcript level"/>
<feature type="region of interest" description="Disordered" evidence="2">
    <location>
        <begin position="280"/>
        <end position="319"/>
    </location>
</feature>
<dbReference type="EMBL" id="BT124436">
    <property type="protein sequence ID" value="ADE77685.1"/>
    <property type="molecule type" value="mRNA"/>
</dbReference>
<sequence length="319" mass="34944">MVKVVAAAMDFLGILSEKEKSELTKNGSNSEGIQKDQTEMNAVVTASTDKAQWNNNNAMRSDGSFKNRFCEKGSFTSQLRDGLAFEEHCDEEKSFPSWIRTVNGVAKRSVADCIPRPLDLSVVGSSSNLINLFPDQSGFGSPIAVKGGFDHRTSDNDGDGCSGFVTSFRPTASMISGKQSGAQLTIFYGGTVNVYDDIPADKAQAIMLIADSGNHSSYPQTELQKDCRSQITEVKISPLPLVKLQEGSRIHHQPASYKMYTDLPIARKYSLQRFLEKRKNRLNANAKSPYSTAAEADNTKPRRYPSSSSAIPLHSNCPR</sequence>
<evidence type="ECO:0000256" key="1">
    <source>
        <dbReference type="ARBA" id="ARBA00008614"/>
    </source>
</evidence>
<evidence type="ECO:0000256" key="2">
    <source>
        <dbReference type="SAM" id="MobiDB-lite"/>
    </source>
</evidence>
<feature type="domain" description="Tify" evidence="3">
    <location>
        <begin position="177"/>
        <end position="212"/>
    </location>
</feature>
<protein>
    <recommendedName>
        <fullName evidence="3">Tify domain-containing protein</fullName>
    </recommendedName>
</protein>
<dbReference type="GO" id="GO:2000022">
    <property type="term" value="P:regulation of jasmonic acid mediated signaling pathway"/>
    <property type="evidence" value="ECO:0007669"/>
    <property type="project" value="TreeGrafter"/>
</dbReference>
<dbReference type="AlphaFoldDB" id="D5ADR6"/>
<dbReference type="Pfam" id="PF06200">
    <property type="entry name" value="tify"/>
    <property type="match status" value="1"/>
</dbReference>
<name>D5ADR6_PICSI</name>
<accession>D5ADR6</accession>
<dbReference type="GO" id="GO:0009611">
    <property type="term" value="P:response to wounding"/>
    <property type="evidence" value="ECO:0007669"/>
    <property type="project" value="TreeGrafter"/>
</dbReference>
<reference evidence="4" key="1">
    <citation type="submission" date="2010-04" db="EMBL/GenBank/DDBJ databases">
        <authorList>
            <person name="Reid K.E."/>
            <person name="Liao N."/>
            <person name="Chan S."/>
            <person name="Docking R."/>
            <person name="Taylor G."/>
            <person name="Moore R."/>
            <person name="Mayo M."/>
            <person name="Munro S."/>
            <person name="King J."/>
            <person name="Yanchuk A."/>
            <person name="Holt R."/>
            <person name="Jones S."/>
            <person name="Marra M."/>
            <person name="Ritland C.E."/>
            <person name="Ritland K."/>
            <person name="Bohlmann J."/>
        </authorList>
    </citation>
    <scope>NUCLEOTIDE SEQUENCE</scope>
    <source>
        <tissue evidence="4">Bud</tissue>
    </source>
</reference>
<dbReference type="PANTHER" id="PTHR33077">
    <property type="entry name" value="PROTEIN TIFY 4A-RELATED-RELATED"/>
    <property type="match status" value="1"/>
</dbReference>
<evidence type="ECO:0000313" key="4">
    <source>
        <dbReference type="EMBL" id="ADE77685.1"/>
    </source>
</evidence>
<dbReference type="GO" id="GO:0005634">
    <property type="term" value="C:nucleus"/>
    <property type="evidence" value="ECO:0007669"/>
    <property type="project" value="TreeGrafter"/>
</dbReference>
<dbReference type="Pfam" id="PF09425">
    <property type="entry name" value="Jas_motif"/>
    <property type="match status" value="1"/>
</dbReference>
<comment type="similarity">
    <text evidence="1">Belongs to the TIFY/JAZ family.</text>
</comment>
<dbReference type="PANTHER" id="PTHR33077:SF61">
    <property type="entry name" value="PROTEIN TIFY 3A-RELATED"/>
    <property type="match status" value="1"/>
</dbReference>
<feature type="compositionally biased region" description="Polar residues" evidence="2">
    <location>
        <begin position="282"/>
        <end position="291"/>
    </location>
</feature>
<dbReference type="InterPro" id="IPR018467">
    <property type="entry name" value="CCT_CS"/>
</dbReference>